<accession>A0A218MM57</accession>
<proteinExistence type="predicted"/>
<reference evidence="1" key="2">
    <citation type="journal article" date="2017" name="Nat. Commun.">
        <title>Single-virus genomics reveals hidden cosmopolitan and abundant viruses.</title>
        <authorList>
            <person name="Martinez-Hernandez F."/>
            <person name="Fornas O."/>
            <person name="Lluesma Gomez M."/>
            <person name="Bolduc B."/>
            <person name="de la Cruz Pena M.J."/>
            <person name="Martinez J.M."/>
            <person name="Anton J."/>
            <person name="Gasol J.M."/>
            <person name="Rosselli R."/>
            <person name="Rodriguez-Valera F."/>
            <person name="Sullivan M.B."/>
            <person name="Acinas S.G."/>
            <person name="Martinez-Garcia M."/>
        </authorList>
    </citation>
    <scope>NUCLEOTIDE SEQUENCE</scope>
</reference>
<protein>
    <submittedName>
        <fullName evidence="1">Uncharacterized protein</fullName>
    </submittedName>
</protein>
<organism evidence="1">
    <name type="scientific">uncultured virus</name>
    <dbReference type="NCBI Taxonomy" id="340016"/>
    <lineage>
        <taxon>Viruses</taxon>
        <taxon>environmental samples</taxon>
    </lineage>
</organism>
<reference evidence="1" key="1">
    <citation type="submission" date="2016-10" db="EMBL/GenBank/DDBJ databases">
        <authorList>
            <person name="Varghese N."/>
        </authorList>
    </citation>
    <scope>NUCLEOTIDE SEQUENCE</scope>
</reference>
<evidence type="ECO:0000313" key="1">
    <source>
        <dbReference type="EMBL" id="ASF00358.1"/>
    </source>
</evidence>
<name>A0A218MM57_9VIRU</name>
<sequence length="60" mass="6987">MKVNWINSWNAGNKKEKYEINLRIGTVTVLEISFCPCPSCEKKGHCSKFRFMILNFGFEV</sequence>
<dbReference type="EMBL" id="KY052831">
    <property type="protein sequence ID" value="ASF00358.1"/>
    <property type="molecule type" value="Genomic_DNA"/>
</dbReference>